<dbReference type="InterPro" id="IPR036236">
    <property type="entry name" value="Znf_C2H2_sf"/>
</dbReference>
<evidence type="ECO:0000256" key="1">
    <source>
        <dbReference type="ARBA" id="ARBA00004123"/>
    </source>
</evidence>
<feature type="domain" description="BED-type" evidence="10">
    <location>
        <begin position="94"/>
        <end position="148"/>
    </location>
</feature>
<dbReference type="AlphaFoldDB" id="A0A5B0R454"/>
<reference evidence="11 12" key="1">
    <citation type="submission" date="2019-05" db="EMBL/GenBank/DDBJ databases">
        <title>Emergence of the Ug99 lineage of the wheat stem rust pathogen through somatic hybridization.</title>
        <authorList>
            <person name="Li F."/>
            <person name="Upadhyaya N.M."/>
            <person name="Sperschneider J."/>
            <person name="Matny O."/>
            <person name="Nguyen-Phuc H."/>
            <person name="Mago R."/>
            <person name="Raley C."/>
            <person name="Miller M.E."/>
            <person name="Silverstein K.A.T."/>
            <person name="Henningsen E."/>
            <person name="Hirsch C.D."/>
            <person name="Visser B."/>
            <person name="Pretorius Z.A."/>
            <person name="Steffenson B.J."/>
            <person name="Schwessinger B."/>
            <person name="Dodds P.N."/>
            <person name="Figueroa M."/>
        </authorList>
    </citation>
    <scope>NUCLEOTIDE SEQUENCE [LARGE SCALE GENOMIC DNA]</scope>
    <source>
        <strain evidence="11">21-0</strain>
    </source>
</reference>
<dbReference type="GO" id="GO:0008270">
    <property type="term" value="F:zinc ion binding"/>
    <property type="evidence" value="ECO:0007669"/>
    <property type="project" value="UniProtKB-KW"/>
</dbReference>
<dbReference type="GO" id="GO:0005634">
    <property type="term" value="C:nucleus"/>
    <property type="evidence" value="ECO:0007669"/>
    <property type="project" value="UniProtKB-SubCell"/>
</dbReference>
<evidence type="ECO:0000256" key="3">
    <source>
        <dbReference type="ARBA" id="ARBA00022771"/>
    </source>
</evidence>
<dbReference type="OrthoDB" id="1607513at2759"/>
<keyword evidence="7" id="KW-0539">Nucleus</keyword>
<dbReference type="SMART" id="SM00614">
    <property type="entry name" value="ZnF_BED"/>
    <property type="match status" value="1"/>
</dbReference>
<organism evidence="11 12">
    <name type="scientific">Puccinia graminis f. sp. tritici</name>
    <dbReference type="NCBI Taxonomy" id="56615"/>
    <lineage>
        <taxon>Eukaryota</taxon>
        <taxon>Fungi</taxon>
        <taxon>Dikarya</taxon>
        <taxon>Basidiomycota</taxon>
        <taxon>Pucciniomycotina</taxon>
        <taxon>Pucciniomycetes</taxon>
        <taxon>Pucciniales</taxon>
        <taxon>Pucciniaceae</taxon>
        <taxon>Puccinia</taxon>
    </lineage>
</organism>
<dbReference type="Pfam" id="PF02892">
    <property type="entry name" value="zf-BED"/>
    <property type="match status" value="1"/>
</dbReference>
<dbReference type="SUPFAM" id="SSF57667">
    <property type="entry name" value="beta-beta-alpha zinc fingers"/>
    <property type="match status" value="1"/>
</dbReference>
<dbReference type="GO" id="GO:0003677">
    <property type="term" value="F:DNA binding"/>
    <property type="evidence" value="ECO:0007669"/>
    <property type="project" value="InterPro"/>
</dbReference>
<dbReference type="InterPro" id="IPR012337">
    <property type="entry name" value="RNaseH-like_sf"/>
</dbReference>
<evidence type="ECO:0000256" key="9">
    <source>
        <dbReference type="SAM" id="MobiDB-lite"/>
    </source>
</evidence>
<evidence type="ECO:0000256" key="8">
    <source>
        <dbReference type="PROSITE-ProRule" id="PRU00027"/>
    </source>
</evidence>
<feature type="compositionally biased region" description="Acidic residues" evidence="9">
    <location>
        <begin position="30"/>
        <end position="41"/>
    </location>
</feature>
<dbReference type="InterPro" id="IPR052035">
    <property type="entry name" value="ZnF_BED_domain_contain"/>
</dbReference>
<evidence type="ECO:0000256" key="6">
    <source>
        <dbReference type="ARBA" id="ARBA00023163"/>
    </source>
</evidence>
<evidence type="ECO:0000259" key="10">
    <source>
        <dbReference type="PROSITE" id="PS50808"/>
    </source>
</evidence>
<keyword evidence="5" id="KW-0805">Transcription regulation</keyword>
<keyword evidence="3 8" id="KW-0863">Zinc-finger</keyword>
<evidence type="ECO:0000256" key="5">
    <source>
        <dbReference type="ARBA" id="ARBA00023015"/>
    </source>
</evidence>
<feature type="compositionally biased region" description="Polar residues" evidence="9">
    <location>
        <begin position="15"/>
        <end position="29"/>
    </location>
</feature>
<dbReference type="SUPFAM" id="SSF53098">
    <property type="entry name" value="Ribonuclease H-like"/>
    <property type="match status" value="1"/>
</dbReference>
<accession>A0A5B0R454</accession>
<dbReference type="GO" id="GO:0009791">
    <property type="term" value="P:post-embryonic development"/>
    <property type="evidence" value="ECO:0007669"/>
    <property type="project" value="UniProtKB-ARBA"/>
</dbReference>
<comment type="caution">
    <text evidence="11">The sequence shown here is derived from an EMBL/GenBank/DDBJ whole genome shotgun (WGS) entry which is preliminary data.</text>
</comment>
<keyword evidence="6" id="KW-0804">Transcription</keyword>
<evidence type="ECO:0000313" key="12">
    <source>
        <dbReference type="Proteomes" id="UP000324748"/>
    </source>
</evidence>
<evidence type="ECO:0000256" key="7">
    <source>
        <dbReference type="ARBA" id="ARBA00023242"/>
    </source>
</evidence>
<feature type="compositionally biased region" description="Polar residues" evidence="9">
    <location>
        <begin position="51"/>
        <end position="72"/>
    </location>
</feature>
<sequence>MPRGRKHRHQLKAPMSTSSIAKSNGTTSAPDEDNNSSESDVEVTANPPTLPESQATSDATTPTPRNHSVNTQIKKKKNHQESSTETEPTNKKRKTTSEVWTHFKQYGSGDKLTAVCCSCQAPLTGKSASGTTHLWRHLERCSNFKNKTKQALLKTTAGTTTNWSFSQEESRKLLAKMVIAHEQPFTLVDNPLFQKFLASLQPKFRLFSSTTLRSDVMKLYESMKVDLAREISQADRIALTTDLWTSRNQTPFMVVSAHFILPDWILKKRIIAFKELPTPHMSATEYMSQYLSCTK</sequence>
<dbReference type="PANTHER" id="PTHR46481:SF10">
    <property type="entry name" value="ZINC FINGER BED DOMAIN-CONTAINING PROTEIN 39"/>
    <property type="match status" value="1"/>
</dbReference>
<dbReference type="PANTHER" id="PTHR46481">
    <property type="entry name" value="ZINC FINGER BED DOMAIN-CONTAINING PROTEIN 4"/>
    <property type="match status" value="1"/>
</dbReference>
<comment type="subcellular location">
    <subcellularLocation>
        <location evidence="1">Nucleus</location>
    </subcellularLocation>
</comment>
<protein>
    <recommendedName>
        <fullName evidence="10">BED-type domain-containing protein</fullName>
    </recommendedName>
</protein>
<evidence type="ECO:0000256" key="4">
    <source>
        <dbReference type="ARBA" id="ARBA00022833"/>
    </source>
</evidence>
<gene>
    <name evidence="11" type="ORF">PGT21_050284</name>
</gene>
<feature type="compositionally biased region" description="Basic residues" evidence="9">
    <location>
        <begin position="1"/>
        <end position="11"/>
    </location>
</feature>
<dbReference type="InterPro" id="IPR003656">
    <property type="entry name" value="Znf_BED"/>
</dbReference>
<dbReference type="EMBL" id="VSWC01000001">
    <property type="protein sequence ID" value="KAA1119795.1"/>
    <property type="molecule type" value="Genomic_DNA"/>
</dbReference>
<feature type="region of interest" description="Disordered" evidence="9">
    <location>
        <begin position="1"/>
        <end position="96"/>
    </location>
</feature>
<dbReference type="PROSITE" id="PS50808">
    <property type="entry name" value="ZF_BED"/>
    <property type="match status" value="1"/>
</dbReference>
<proteinExistence type="predicted"/>
<name>A0A5B0R454_PUCGR</name>
<evidence type="ECO:0000256" key="2">
    <source>
        <dbReference type="ARBA" id="ARBA00022723"/>
    </source>
</evidence>
<keyword evidence="4" id="KW-0862">Zinc</keyword>
<keyword evidence="12" id="KW-1185">Reference proteome</keyword>
<dbReference type="Proteomes" id="UP000324748">
    <property type="component" value="Unassembled WGS sequence"/>
</dbReference>
<evidence type="ECO:0000313" key="11">
    <source>
        <dbReference type="EMBL" id="KAA1119795.1"/>
    </source>
</evidence>
<keyword evidence="2" id="KW-0479">Metal-binding</keyword>